<dbReference type="AlphaFoldDB" id="A0A024FWU4"/>
<dbReference type="OrthoDB" id="121828at2759"/>
<accession>A0A024FWU4</accession>
<evidence type="ECO:0000313" key="2">
    <source>
        <dbReference type="EMBL" id="CCI11129.1"/>
    </source>
</evidence>
<proteinExistence type="predicted"/>
<evidence type="ECO:0000256" key="1">
    <source>
        <dbReference type="SAM" id="MobiDB-lite"/>
    </source>
</evidence>
<sequence>MSCPLSTFVIASWPNPCGGFKTSSLAPELIGEGLTFGDQAKNLVNLQTVFSNYERLKKKTFYEFVLEYTVMDDPSFDKQCGSSKPDDPQPMPDFFKFTPIPHFGVCQMECNGKVVFSSPNCQYAFDKDWKYPVNDTVREQCAGHMLVFTFIASHGDPWQSYINCVNIAGKGKDGKIPDKAKGECSYTGGNNSTSTPAPSGNNGNTNENGSPGGGEEYGPPKKGNKENKGEGDGKPKEGGKENEGENYEAPKAGEKENGEDNQGTEKKAPEPSPSDAPKPTPSDAPQSSPSDAPKGGHSSKCTIRNTRR</sequence>
<dbReference type="EMBL" id="CAIX01000557">
    <property type="protein sequence ID" value="CCI11129.1"/>
    <property type="molecule type" value="Genomic_DNA"/>
</dbReference>
<feature type="compositionally biased region" description="Low complexity" evidence="1">
    <location>
        <begin position="198"/>
        <end position="209"/>
    </location>
</feature>
<gene>
    <name evidence="2" type="ORF">BN9_124200</name>
</gene>
<reference evidence="2 3" key="1">
    <citation type="submission" date="2012-05" db="EMBL/GenBank/DDBJ databases">
        <title>Recombination and specialization in a pathogen metapopulation.</title>
        <authorList>
            <person name="Gardiner A."/>
            <person name="Kemen E."/>
            <person name="Schultz-Larsen T."/>
            <person name="MacLean D."/>
            <person name="Van Oosterhout C."/>
            <person name="Jones J.D.G."/>
        </authorList>
    </citation>
    <scope>NUCLEOTIDE SEQUENCE [LARGE SCALE GENOMIC DNA]</scope>
    <source>
        <strain evidence="2 3">Ac Nc2</strain>
    </source>
</reference>
<organism evidence="2 3">
    <name type="scientific">Albugo candida</name>
    <dbReference type="NCBI Taxonomy" id="65357"/>
    <lineage>
        <taxon>Eukaryota</taxon>
        <taxon>Sar</taxon>
        <taxon>Stramenopiles</taxon>
        <taxon>Oomycota</taxon>
        <taxon>Peronosporomycetes</taxon>
        <taxon>Albuginales</taxon>
        <taxon>Albuginaceae</taxon>
        <taxon>Albugo</taxon>
    </lineage>
</organism>
<keyword evidence="3" id="KW-1185">Reference proteome</keyword>
<feature type="region of interest" description="Disordered" evidence="1">
    <location>
        <begin position="182"/>
        <end position="308"/>
    </location>
</feature>
<protein>
    <submittedName>
        <fullName evidence="2">Uncharacterized protein</fullName>
    </submittedName>
</protein>
<feature type="compositionally biased region" description="Pro residues" evidence="1">
    <location>
        <begin position="270"/>
        <end position="282"/>
    </location>
</feature>
<feature type="compositionally biased region" description="Low complexity" evidence="1">
    <location>
        <begin position="283"/>
        <end position="293"/>
    </location>
</feature>
<evidence type="ECO:0000313" key="3">
    <source>
        <dbReference type="Proteomes" id="UP000053237"/>
    </source>
</evidence>
<dbReference type="InParanoid" id="A0A024FWU4"/>
<feature type="compositionally biased region" description="Polar residues" evidence="1">
    <location>
        <begin position="187"/>
        <end position="197"/>
    </location>
</feature>
<feature type="compositionally biased region" description="Polar residues" evidence="1">
    <location>
        <begin position="299"/>
        <end position="308"/>
    </location>
</feature>
<comment type="caution">
    <text evidence="2">The sequence shown here is derived from an EMBL/GenBank/DDBJ whole genome shotgun (WGS) entry which is preliminary data.</text>
</comment>
<feature type="compositionally biased region" description="Basic and acidic residues" evidence="1">
    <location>
        <begin position="223"/>
        <end position="243"/>
    </location>
</feature>
<feature type="compositionally biased region" description="Basic and acidic residues" evidence="1">
    <location>
        <begin position="251"/>
        <end position="269"/>
    </location>
</feature>
<name>A0A024FWU4_9STRA</name>
<dbReference type="Proteomes" id="UP000053237">
    <property type="component" value="Unassembled WGS sequence"/>
</dbReference>